<gene>
    <name evidence="4" type="ORF">BJ999_003894</name>
</gene>
<reference evidence="4 5" key="1">
    <citation type="submission" date="2020-07" db="EMBL/GenBank/DDBJ databases">
        <title>Sequencing the genomes of 1000 actinobacteria strains.</title>
        <authorList>
            <person name="Klenk H.-P."/>
        </authorList>
    </citation>
    <scope>NUCLEOTIDE SEQUENCE [LARGE SCALE GENOMIC DNA]</scope>
    <source>
        <strain evidence="4 5">DSM 43461</strain>
    </source>
</reference>
<accession>A0A7Y9KF49</accession>
<dbReference type="PANTHER" id="PTHR23028">
    <property type="entry name" value="ACETYLTRANSFERASE"/>
    <property type="match status" value="1"/>
</dbReference>
<dbReference type="GO" id="GO:0000271">
    <property type="term" value="P:polysaccharide biosynthetic process"/>
    <property type="evidence" value="ECO:0007669"/>
    <property type="project" value="TreeGrafter"/>
</dbReference>
<feature type="transmembrane region" description="Helical" evidence="2">
    <location>
        <begin position="100"/>
        <end position="120"/>
    </location>
</feature>
<evidence type="ECO:0000259" key="3">
    <source>
        <dbReference type="Pfam" id="PF01757"/>
    </source>
</evidence>
<feature type="domain" description="Acyltransferase 3" evidence="3">
    <location>
        <begin position="24"/>
        <end position="398"/>
    </location>
</feature>
<dbReference type="GO" id="GO:0016020">
    <property type="term" value="C:membrane"/>
    <property type="evidence" value="ECO:0007669"/>
    <property type="project" value="TreeGrafter"/>
</dbReference>
<keyword evidence="5" id="KW-1185">Reference proteome</keyword>
<dbReference type="EMBL" id="JACCBT010000001">
    <property type="protein sequence ID" value="NYE13598.1"/>
    <property type="molecule type" value="Genomic_DNA"/>
</dbReference>
<evidence type="ECO:0000313" key="4">
    <source>
        <dbReference type="EMBL" id="NYE13598.1"/>
    </source>
</evidence>
<feature type="transmembrane region" description="Helical" evidence="2">
    <location>
        <begin position="382"/>
        <end position="403"/>
    </location>
</feature>
<dbReference type="Pfam" id="PF01757">
    <property type="entry name" value="Acyl_transf_3"/>
    <property type="match status" value="1"/>
</dbReference>
<dbReference type="AlphaFoldDB" id="A0A7Y9KF49"/>
<organism evidence="4 5">
    <name type="scientific">Actinomadura citrea</name>
    <dbReference type="NCBI Taxonomy" id="46158"/>
    <lineage>
        <taxon>Bacteria</taxon>
        <taxon>Bacillati</taxon>
        <taxon>Actinomycetota</taxon>
        <taxon>Actinomycetes</taxon>
        <taxon>Streptosporangiales</taxon>
        <taxon>Thermomonosporaceae</taxon>
        <taxon>Actinomadura</taxon>
    </lineage>
</organism>
<evidence type="ECO:0000313" key="5">
    <source>
        <dbReference type="Proteomes" id="UP000591272"/>
    </source>
</evidence>
<evidence type="ECO:0000256" key="2">
    <source>
        <dbReference type="SAM" id="Phobius"/>
    </source>
</evidence>
<feature type="transmembrane region" description="Helical" evidence="2">
    <location>
        <begin position="343"/>
        <end position="362"/>
    </location>
</feature>
<comment type="caution">
    <text evidence="4">The sequence shown here is derived from an EMBL/GenBank/DDBJ whole genome shotgun (WGS) entry which is preliminary data.</text>
</comment>
<keyword evidence="2" id="KW-0812">Transmembrane</keyword>
<dbReference type="Proteomes" id="UP000591272">
    <property type="component" value="Unassembled WGS sequence"/>
</dbReference>
<protein>
    <submittedName>
        <fullName evidence="4">Peptidoglycan/LPS O-acetylase OafA/YrhL</fullName>
    </submittedName>
</protein>
<dbReference type="InterPro" id="IPR002656">
    <property type="entry name" value="Acyl_transf_3_dom"/>
</dbReference>
<name>A0A7Y9KF49_9ACTN</name>
<feature type="transmembrane region" description="Helical" evidence="2">
    <location>
        <begin position="280"/>
        <end position="298"/>
    </location>
</feature>
<keyword evidence="2" id="KW-1133">Transmembrane helix</keyword>
<feature type="transmembrane region" description="Helical" evidence="2">
    <location>
        <begin position="230"/>
        <end position="248"/>
    </location>
</feature>
<keyword evidence="2" id="KW-0472">Membrane</keyword>
<dbReference type="GO" id="GO:0016747">
    <property type="term" value="F:acyltransferase activity, transferring groups other than amino-acyl groups"/>
    <property type="evidence" value="ECO:0007669"/>
    <property type="project" value="InterPro"/>
</dbReference>
<evidence type="ECO:0000256" key="1">
    <source>
        <dbReference type="SAM" id="MobiDB-lite"/>
    </source>
</evidence>
<dbReference type="InterPro" id="IPR050879">
    <property type="entry name" value="Acyltransferase_3"/>
</dbReference>
<feature type="transmembrane region" description="Helical" evidence="2">
    <location>
        <begin position="180"/>
        <end position="198"/>
    </location>
</feature>
<dbReference type="PANTHER" id="PTHR23028:SF53">
    <property type="entry name" value="ACYL_TRANSF_3 DOMAIN-CONTAINING PROTEIN"/>
    <property type="match status" value="1"/>
</dbReference>
<feature type="region of interest" description="Disordered" evidence="1">
    <location>
        <begin position="414"/>
        <end position="443"/>
    </location>
</feature>
<dbReference type="RefSeq" id="WP_179834610.1">
    <property type="nucleotide sequence ID" value="NZ_BMRD01000018.1"/>
</dbReference>
<feature type="transmembrane region" description="Helical" evidence="2">
    <location>
        <begin position="204"/>
        <end position="223"/>
    </location>
</feature>
<feature type="compositionally biased region" description="Low complexity" evidence="1">
    <location>
        <begin position="421"/>
        <end position="443"/>
    </location>
</feature>
<proteinExistence type="predicted"/>
<feature type="transmembrane region" description="Helical" evidence="2">
    <location>
        <begin position="60"/>
        <end position="80"/>
    </location>
</feature>
<feature type="transmembrane region" description="Helical" evidence="2">
    <location>
        <begin position="318"/>
        <end position="336"/>
    </location>
</feature>
<sequence>MPTNTLTPPDTTIGAPPAKAPRMGWLDALRGLAALVVVFEHSLDVLLPEVRRATGPWFDFGRYGVFVFFLVSGYVVPFSLERRGSVRQFWAGRFFRLYPAWGVSVVLALLLGAAGLSYGLPAAIGDRPWTSALAHLTMLQDLLGVPNVVNVFWTLSYEMVFYLLVTAMFVAGVHRASARVALGFGVGAAILGVALPSGLLASRWPGGTIFAAALLLAGGLAAMVSRRRGLRRAGVGVVAALALILLVLNSRIGAIESLCIIATMFAGTAIRGIQDGRLRPGPAAAMVAIVPALTVAAGMRTPTSWALHANPNPLGPDWSIAVGAAWLTFLAGLALRHRSMPRVLVWLGLVSYSVYLLHPLVIQAIWHAAGQDTWGLSAPIRAAWGVVLLATVLTSAALVHRYVELPAQKLGRRVTARRRSPTASASASASASTAASTPQPAHP</sequence>
<feature type="transmembrane region" description="Helical" evidence="2">
    <location>
        <begin position="254"/>
        <end position="273"/>
    </location>
</feature>
<feature type="transmembrane region" description="Helical" evidence="2">
    <location>
        <begin position="151"/>
        <end position="173"/>
    </location>
</feature>